<dbReference type="EMBL" id="HBGW01037921">
    <property type="protein sequence ID" value="CAD9562076.1"/>
    <property type="molecule type" value="Transcribed_RNA"/>
</dbReference>
<evidence type="ECO:0000313" key="1">
    <source>
        <dbReference type="EMBL" id="CAD9562076.1"/>
    </source>
</evidence>
<sequence length="241" mass="26931">MDQAGFSSVAKDPSYPYAMAPTAEMLASFGPEMPGSGVDTFGARYENETRCVTPVPMYGGPQWAAFDNEDGESIFALHRRSRNTLSFCYGGEGVDHINIFHKQQLFSSGYVPFDIGAYAAGLVGYLDAGDGFLWQSGGIINMTMEQKPWGWDRVTTVADLVQPEPWVEWALWYWLPPWLWQLVKLALALQKNIVSHYPLLQIIDGEGKPTKYMDEWLAWAKTIDNGGTLQVKFPNPEPPTP</sequence>
<accession>A0A7S2NV68</accession>
<name>A0A7S2NV68_9DINO</name>
<gene>
    <name evidence="1" type="ORF">BRAN1462_LOCUS23966</name>
</gene>
<organism evidence="1">
    <name type="scientific">Zooxanthella nutricula</name>
    <dbReference type="NCBI Taxonomy" id="1333877"/>
    <lineage>
        <taxon>Eukaryota</taxon>
        <taxon>Sar</taxon>
        <taxon>Alveolata</taxon>
        <taxon>Dinophyceae</taxon>
        <taxon>Peridiniales</taxon>
        <taxon>Peridiniales incertae sedis</taxon>
        <taxon>Zooxanthella</taxon>
    </lineage>
</organism>
<proteinExistence type="predicted"/>
<protein>
    <submittedName>
        <fullName evidence="1">Uncharacterized protein</fullName>
    </submittedName>
</protein>
<dbReference type="AlphaFoldDB" id="A0A7S2NV68"/>
<reference evidence="1" key="1">
    <citation type="submission" date="2021-01" db="EMBL/GenBank/DDBJ databases">
        <authorList>
            <person name="Corre E."/>
            <person name="Pelletier E."/>
            <person name="Niang G."/>
            <person name="Scheremetjew M."/>
            <person name="Finn R."/>
            <person name="Kale V."/>
            <person name="Holt S."/>
            <person name="Cochrane G."/>
            <person name="Meng A."/>
            <person name="Brown T."/>
            <person name="Cohen L."/>
        </authorList>
    </citation>
    <scope>NUCLEOTIDE SEQUENCE</scope>
    <source>
        <strain evidence="1">RCC3387</strain>
    </source>
</reference>